<protein>
    <submittedName>
        <fullName evidence="3">Glycosyltransferase</fullName>
        <ecNumber evidence="4">2.4.-.-</ecNumber>
    </submittedName>
</protein>
<reference evidence="3 5" key="1">
    <citation type="submission" date="2020-06" db="EMBL/GenBank/DDBJ databases">
        <title>Anoxygenic phototrophic Chloroflexota member uses a Type I reaction center.</title>
        <authorList>
            <person name="Tsuji J.M."/>
            <person name="Shaw N.A."/>
            <person name="Nagashima S."/>
            <person name="Venkiteswaran J."/>
            <person name="Schiff S.L."/>
            <person name="Hanada S."/>
            <person name="Tank M."/>
            <person name="Neufeld J.D."/>
        </authorList>
    </citation>
    <scope>NUCLEOTIDE SEQUENCE [LARGE SCALE GENOMIC DNA]</scope>
    <source>
        <strain evidence="3">L227-S17</strain>
    </source>
</reference>
<dbReference type="SUPFAM" id="SSF53756">
    <property type="entry name" value="UDP-Glycosyltransferase/glycogen phosphorylase"/>
    <property type="match status" value="1"/>
</dbReference>
<dbReference type="Gene3D" id="3.40.50.2000">
    <property type="entry name" value="Glycogen Phosphorylase B"/>
    <property type="match status" value="2"/>
</dbReference>
<evidence type="ECO:0000313" key="3">
    <source>
        <dbReference type="EMBL" id="NWJ46246.1"/>
    </source>
</evidence>
<evidence type="ECO:0000259" key="2">
    <source>
        <dbReference type="Pfam" id="PF13439"/>
    </source>
</evidence>
<dbReference type="EMBL" id="JACATZ010000001">
    <property type="protein sequence ID" value="NWJ46246.1"/>
    <property type="molecule type" value="Genomic_DNA"/>
</dbReference>
<dbReference type="InterPro" id="IPR028098">
    <property type="entry name" value="Glyco_trans_4-like_N"/>
</dbReference>
<dbReference type="AlphaFoldDB" id="A0A8T7M398"/>
<dbReference type="RefSeq" id="WP_341467507.1">
    <property type="nucleotide sequence ID" value="NZ_CP128399.1"/>
</dbReference>
<dbReference type="PANTHER" id="PTHR12526">
    <property type="entry name" value="GLYCOSYLTRANSFERASE"/>
    <property type="match status" value="1"/>
</dbReference>
<dbReference type="PANTHER" id="PTHR12526:SF630">
    <property type="entry name" value="GLYCOSYLTRANSFERASE"/>
    <property type="match status" value="1"/>
</dbReference>
<keyword evidence="4" id="KW-0328">Glycosyltransferase</keyword>
<dbReference type="EC" id="2.4.-.-" evidence="4"/>
<proteinExistence type="predicted"/>
<dbReference type="Proteomes" id="UP001431572">
    <property type="component" value="Chromosome 1"/>
</dbReference>
<accession>A0A8T7M398</accession>
<evidence type="ECO:0000313" key="6">
    <source>
        <dbReference type="Proteomes" id="UP001431572"/>
    </source>
</evidence>
<feature type="domain" description="Glycosyltransferase subfamily 4-like N-terminal" evidence="2">
    <location>
        <begin position="20"/>
        <end position="188"/>
    </location>
</feature>
<keyword evidence="4" id="KW-0808">Transferase</keyword>
<gene>
    <name evidence="3" type="ORF">HXX08_10250</name>
    <name evidence="4" type="ORF">OZ401_001394</name>
</gene>
<dbReference type="Pfam" id="PF00534">
    <property type="entry name" value="Glycos_transf_1"/>
    <property type="match status" value="1"/>
</dbReference>
<organism evidence="3 5">
    <name type="scientific">Candidatus Chlorohelix allophototropha</name>
    <dbReference type="NCBI Taxonomy" id="3003348"/>
    <lineage>
        <taxon>Bacteria</taxon>
        <taxon>Bacillati</taxon>
        <taxon>Chloroflexota</taxon>
        <taxon>Chloroflexia</taxon>
        <taxon>Candidatus Chloroheliales</taxon>
        <taxon>Candidatus Chloroheliaceae</taxon>
        <taxon>Candidatus Chlorohelix</taxon>
    </lineage>
</organism>
<sequence length="402" mass="45184">MKQSYNKIKKVAYIYDGTEFGGVEIYVLNLLKHIDRTRYLPCVVISGYNRGFSPPRFIEEVQKSGLELLVAPFPGNSRGISFAKDVWNLAQIFKKNNIDIIHIQTSNYDGGKRPILAAKLAGIEVILRTEHVPPSSNFKKYSRYLMKPFDLVTNYIITDSNSNRNEQINLLGRDPQKVYRSYCGIELEKFIPKHNPRRAKELLGFDPELPLIGAVGRLVEQKGHKYFVDAAARVIKEIGAVNFVIVGNGNLEKELKEQVSRLGIGQYFHFAGFQANYLPYVEAMDITVMSSIHEGFSLMMLEFMAMGKPCVFTNHPSFQEAIVNEKCGLLVELESGEALAQGILKLLGNPVLANQLANNALARVRAEFSLDRLIKDMMDLYDSTLGIKTYAPVEQAKIPVSV</sequence>
<feature type="domain" description="Glycosyl transferase family 1" evidence="1">
    <location>
        <begin position="203"/>
        <end position="360"/>
    </location>
</feature>
<dbReference type="InterPro" id="IPR001296">
    <property type="entry name" value="Glyco_trans_1"/>
</dbReference>
<keyword evidence="6" id="KW-1185">Reference proteome</keyword>
<dbReference type="EMBL" id="CP128399">
    <property type="protein sequence ID" value="WJW65621.1"/>
    <property type="molecule type" value="Genomic_DNA"/>
</dbReference>
<evidence type="ECO:0000259" key="1">
    <source>
        <dbReference type="Pfam" id="PF00534"/>
    </source>
</evidence>
<dbReference type="Proteomes" id="UP000521676">
    <property type="component" value="Unassembled WGS sequence"/>
</dbReference>
<name>A0A8T7M398_9CHLR</name>
<reference evidence="4" key="2">
    <citation type="journal article" date="2024" name="Nature">
        <title>Anoxygenic phototroph of the Chloroflexota uses a type I reaction centre.</title>
        <authorList>
            <person name="Tsuji J.M."/>
            <person name="Shaw N.A."/>
            <person name="Nagashima S."/>
            <person name="Venkiteswaran J.J."/>
            <person name="Schiff S.L."/>
            <person name="Watanabe T."/>
            <person name="Fukui M."/>
            <person name="Hanada S."/>
            <person name="Tank M."/>
            <person name="Neufeld J.D."/>
        </authorList>
    </citation>
    <scope>NUCLEOTIDE SEQUENCE</scope>
    <source>
        <strain evidence="4">L227-S17</strain>
    </source>
</reference>
<evidence type="ECO:0000313" key="5">
    <source>
        <dbReference type="Proteomes" id="UP000521676"/>
    </source>
</evidence>
<dbReference type="GO" id="GO:0016757">
    <property type="term" value="F:glycosyltransferase activity"/>
    <property type="evidence" value="ECO:0007669"/>
    <property type="project" value="UniProtKB-KW"/>
</dbReference>
<dbReference type="Pfam" id="PF13439">
    <property type="entry name" value="Glyco_transf_4"/>
    <property type="match status" value="1"/>
</dbReference>
<evidence type="ECO:0000313" key="4">
    <source>
        <dbReference type="EMBL" id="WJW65621.1"/>
    </source>
</evidence>